<name>A0A2I0SGN7_9ACTN</name>
<keyword evidence="2" id="KW-1185">Reference proteome</keyword>
<evidence type="ECO:0000313" key="2">
    <source>
        <dbReference type="Proteomes" id="UP000236178"/>
    </source>
</evidence>
<evidence type="ECO:0000313" key="1">
    <source>
        <dbReference type="EMBL" id="PKT69098.1"/>
    </source>
</evidence>
<accession>A0A2I0SGN7</accession>
<organism evidence="1 2">
    <name type="scientific">Streptomyces populi</name>
    <dbReference type="NCBI Taxonomy" id="2058924"/>
    <lineage>
        <taxon>Bacteria</taxon>
        <taxon>Bacillati</taxon>
        <taxon>Actinomycetota</taxon>
        <taxon>Actinomycetes</taxon>
        <taxon>Kitasatosporales</taxon>
        <taxon>Streptomycetaceae</taxon>
        <taxon>Streptomyces</taxon>
    </lineage>
</organism>
<comment type="caution">
    <text evidence="1">The sequence shown here is derived from an EMBL/GenBank/DDBJ whole genome shotgun (WGS) entry which is preliminary data.</text>
</comment>
<proteinExistence type="predicted"/>
<protein>
    <recommendedName>
        <fullName evidence="3">DNA-binding protein</fullName>
    </recommendedName>
</protein>
<dbReference type="OrthoDB" id="218750at2"/>
<dbReference type="RefSeq" id="WP_103552995.1">
    <property type="nucleotide sequence ID" value="NZ_KZ626924.1"/>
</dbReference>
<reference evidence="1 2" key="1">
    <citation type="submission" date="2017-12" db="EMBL/GenBank/DDBJ databases">
        <title>Streptomyces populusis sp. nov., a novel endophytic actinobacterium isolated from stems of Populus adenopoda Maxim.</title>
        <authorList>
            <person name="Wang Z."/>
        </authorList>
    </citation>
    <scope>NUCLEOTIDE SEQUENCE [LARGE SCALE GENOMIC DNA]</scope>
    <source>
        <strain evidence="1 2">A249</strain>
    </source>
</reference>
<dbReference type="EMBL" id="PJOS01000085">
    <property type="protein sequence ID" value="PKT69098.1"/>
    <property type="molecule type" value="Genomic_DNA"/>
</dbReference>
<sequence length="1404" mass="153393">MLVWRVEAGGYWGGLDEDLEFVSWRNPRGRVLKQLPAALEGHPELGRMRRLRRWIEQHASECAELARQWAGAGIEVPAELAESDPVWKDALTEAGVPIAEGPASDTGAVARIYEHVVTGRRIVRVMPEEVAPYRDKVMAYEEWERVGGFRTGVPGTGEDARPRELPFPERALAAFPGQEDAVLEEAERLWATGLWKKDTDLFFKELERSRPEMLPLFLDEAAQRYLAGGYDHHRDGGAAYFGRARKAEREQALAMDQDWLDARYAVFAEAGAIAVSALRARARELSRGGAITPERAVAFRTVVIKWVAATAAAARGGPYAQLALDVRNVAKAAGLDPEEELAEVLGQARMVPRRLPDDGLFWPDALAGRAFDVLCEREPESVRADLLRQRPCAGERENRLWLDMLERSGTLARLCGELPGVTAAEASRWLTDCLYEGRGFRPDRAFFGIAARIAPRLAAERVRVEIRYEPGRPGDRMILPLDLIDLFLEHGVPLPDPPERLLPTQLKDLTVANRPEMRHVWADPRFGPEARALLHDELHRTSGRYSDHGRWYASLSTWEWTEPHPSFAHGEGLAVLREWCAHERTTLRSGIGLADLALLLGRLVHVGGTVDALLKDAGAAAELAAVDVIGPLMSELPALPEGTGRADVEKLIAGLPADAVRIRPESVVMDAVARLWPDMEVVAPRWPDKPLDAWQVGNTLQTAVNCRVALERLVRRFTPEGAVTPVDTAAVVSTTATEAPEPPRTGLALVCDRLIELAGSRPPAGTGEDDSRTPDIPVGRGPDRLLLLHAFTARTTLAHSVAAHPHSVPDGRDYADYARLPFVAETERAGHWRIVRITRTDDYVRLPHNGQTFRTATSAAAVIDSGPWTRDLLEYAPEGDFPEDGPLTAAGIRTLHTEVLRPVRPASWYTRLAELLREHRGVPARPELAAPFAERLGIQPPEAAFLLAGQLTCAPHQVRRPMTGRAPGGRLPGPEWGLDPAETRAALEGLRALLAPGDLGTLYERLLPDDPDRLWTEGPDIERAAAWWRERFGAPRPAPAALLPLARKEFPRLKGELAYPSRDARAAEPWRPHLRVATLLGRVASGGKVLDGIRTGGGEPGWIGETGDARSCPVGADLLGLVRAAAWTAYRTQAGDPLRPAVGAAVARLRAALDAGTGPLTVFSTQSNHLMKGPAPLSSQGLDTHPAVSWQDDPVYAVRHIRVDPAALTGPDDPVLDRLDAYFDAVLPSQWLPTLSGLPGLADLRALLSPDLAALGAHLAADEGRAAGWEQDPARGVPHLVEECASAYGLGTDAAVLYLTLLALPDPTDRNVKQWTGWKPARFKAAHTELAASGRVLSTTRARAGRTLFLPGPWQETKAPRLPLERAKFSSTPYAREHRSTAHTAVVPCAPVPVLFERAWAQRA</sequence>
<gene>
    <name evidence="1" type="ORF">CW362_31410</name>
</gene>
<dbReference type="Proteomes" id="UP000236178">
    <property type="component" value="Unassembled WGS sequence"/>
</dbReference>
<evidence type="ECO:0008006" key="3">
    <source>
        <dbReference type="Google" id="ProtNLM"/>
    </source>
</evidence>